<gene>
    <name evidence="9" type="ORF">LCGC14_0295720</name>
</gene>
<dbReference type="Pfam" id="PF00677">
    <property type="entry name" value="Lum_binding"/>
    <property type="match status" value="2"/>
</dbReference>
<comment type="function">
    <text evidence="1">Catalyzes the dismutation of two molecules of 6,7-dimethyl-8-ribityllumazine, resulting in the formation of riboflavin and 5-amino-6-(D-ribitylamino)uracil.</text>
</comment>
<dbReference type="AlphaFoldDB" id="A0A0F9U8S6"/>
<keyword evidence="6" id="KW-0808">Transferase</keyword>
<sequence length="214" mass="22119">MFTGIIRHVGSLRSIAPAAGGQRLSIDLGPLAAQVARGDSVAVCGVCLTAADLSGSAASFDVMAQTLETTTLGSLSTGAKVNLELALRAGGGLDGHLVQGHVDGLAELADIRRGDRYELTFRADDEVTATMASKGSVAVDGVSLTIADVDGQTFRVALIPTTLAETTLGERVVGDKVNVETDIIGKYVRRYLSQLGGSGRDGLTLEKLREAGFC</sequence>
<comment type="caution">
    <text evidence="9">The sequence shown here is derived from an EMBL/GenBank/DDBJ whole genome shotgun (WGS) entry which is preliminary data.</text>
</comment>
<dbReference type="EC" id="2.5.1.9" evidence="3"/>
<organism evidence="9">
    <name type="scientific">marine sediment metagenome</name>
    <dbReference type="NCBI Taxonomy" id="412755"/>
    <lineage>
        <taxon>unclassified sequences</taxon>
        <taxon>metagenomes</taxon>
        <taxon>ecological metagenomes</taxon>
    </lineage>
</organism>
<evidence type="ECO:0000256" key="1">
    <source>
        <dbReference type="ARBA" id="ARBA00002803"/>
    </source>
</evidence>
<evidence type="ECO:0000259" key="8">
    <source>
        <dbReference type="PROSITE" id="PS51177"/>
    </source>
</evidence>
<dbReference type="SUPFAM" id="SSF63380">
    <property type="entry name" value="Riboflavin synthase domain-like"/>
    <property type="match status" value="2"/>
</dbReference>
<proteinExistence type="predicted"/>
<dbReference type="PANTHER" id="PTHR21098:SF0">
    <property type="entry name" value="RIBOFLAVIN SYNTHASE"/>
    <property type="match status" value="1"/>
</dbReference>
<evidence type="ECO:0000256" key="3">
    <source>
        <dbReference type="ARBA" id="ARBA00012827"/>
    </source>
</evidence>
<feature type="domain" description="Lumazine-binding" evidence="8">
    <location>
        <begin position="1"/>
        <end position="96"/>
    </location>
</feature>
<keyword evidence="5" id="KW-0686">Riboflavin biosynthesis</keyword>
<reference evidence="9" key="1">
    <citation type="journal article" date="2015" name="Nature">
        <title>Complex archaea that bridge the gap between prokaryotes and eukaryotes.</title>
        <authorList>
            <person name="Spang A."/>
            <person name="Saw J.H."/>
            <person name="Jorgensen S.L."/>
            <person name="Zaremba-Niedzwiedzka K."/>
            <person name="Martijn J."/>
            <person name="Lind A.E."/>
            <person name="van Eijk R."/>
            <person name="Schleper C."/>
            <person name="Guy L."/>
            <person name="Ettema T.J."/>
        </authorList>
    </citation>
    <scope>NUCLEOTIDE SEQUENCE</scope>
</reference>
<protein>
    <recommendedName>
        <fullName evidence="4">Riboflavin synthase</fullName>
        <ecNumber evidence="3">2.5.1.9</ecNumber>
    </recommendedName>
</protein>
<dbReference type="InterPro" id="IPR026017">
    <property type="entry name" value="Lumazine-bd_dom"/>
</dbReference>
<evidence type="ECO:0000256" key="5">
    <source>
        <dbReference type="ARBA" id="ARBA00022619"/>
    </source>
</evidence>
<dbReference type="InterPro" id="IPR001783">
    <property type="entry name" value="Lumazine-bd"/>
</dbReference>
<dbReference type="Gene3D" id="2.40.30.20">
    <property type="match status" value="2"/>
</dbReference>
<dbReference type="InterPro" id="IPR023366">
    <property type="entry name" value="ATP_synth_asu-like_sf"/>
</dbReference>
<dbReference type="NCBIfam" id="TIGR00187">
    <property type="entry name" value="ribE"/>
    <property type="match status" value="1"/>
</dbReference>
<evidence type="ECO:0000256" key="4">
    <source>
        <dbReference type="ARBA" id="ARBA00013950"/>
    </source>
</evidence>
<dbReference type="EMBL" id="LAZR01000180">
    <property type="protein sequence ID" value="KKN83747.1"/>
    <property type="molecule type" value="Genomic_DNA"/>
</dbReference>
<comment type="pathway">
    <text evidence="2">Cofactor biosynthesis; riboflavin biosynthesis; riboflavin from 2-hydroxy-3-oxobutyl phosphate and 5-amino-6-(D-ribitylamino)uracil: step 2/2.</text>
</comment>
<dbReference type="GO" id="GO:0009231">
    <property type="term" value="P:riboflavin biosynthetic process"/>
    <property type="evidence" value="ECO:0007669"/>
    <property type="project" value="UniProtKB-KW"/>
</dbReference>
<dbReference type="PIRSF" id="PIRSF000498">
    <property type="entry name" value="Riboflavin_syn_A"/>
    <property type="match status" value="1"/>
</dbReference>
<dbReference type="NCBIfam" id="NF006767">
    <property type="entry name" value="PRK09289.1"/>
    <property type="match status" value="1"/>
</dbReference>
<name>A0A0F9U8S6_9ZZZZ</name>
<evidence type="ECO:0000256" key="2">
    <source>
        <dbReference type="ARBA" id="ARBA00004887"/>
    </source>
</evidence>
<dbReference type="PROSITE" id="PS51177">
    <property type="entry name" value="LUMAZINE_BIND"/>
    <property type="match status" value="2"/>
</dbReference>
<evidence type="ECO:0000313" key="9">
    <source>
        <dbReference type="EMBL" id="KKN83747.1"/>
    </source>
</evidence>
<keyword evidence="7" id="KW-0677">Repeat</keyword>
<dbReference type="CDD" id="cd00402">
    <property type="entry name" value="Riboflavin_synthase_like"/>
    <property type="match status" value="1"/>
</dbReference>
<accession>A0A0F9U8S6</accession>
<dbReference type="InterPro" id="IPR017938">
    <property type="entry name" value="Riboflavin_synthase-like_b-brl"/>
</dbReference>
<evidence type="ECO:0000256" key="6">
    <source>
        <dbReference type="ARBA" id="ARBA00022679"/>
    </source>
</evidence>
<feature type="domain" description="Lumazine-binding" evidence="8">
    <location>
        <begin position="97"/>
        <end position="192"/>
    </location>
</feature>
<dbReference type="FunFam" id="2.40.30.20:FF:000004">
    <property type="entry name" value="Riboflavin synthase, alpha subunit"/>
    <property type="match status" value="1"/>
</dbReference>
<dbReference type="GO" id="GO:0004746">
    <property type="term" value="F:riboflavin synthase activity"/>
    <property type="evidence" value="ECO:0007669"/>
    <property type="project" value="UniProtKB-EC"/>
</dbReference>
<dbReference type="PANTHER" id="PTHR21098">
    <property type="entry name" value="RIBOFLAVIN SYNTHASE ALPHA CHAIN"/>
    <property type="match status" value="1"/>
</dbReference>
<evidence type="ECO:0000256" key="7">
    <source>
        <dbReference type="ARBA" id="ARBA00022737"/>
    </source>
</evidence>